<dbReference type="GO" id="GO:0000271">
    <property type="term" value="P:polysaccharide biosynthetic process"/>
    <property type="evidence" value="ECO:0007669"/>
    <property type="project" value="InterPro"/>
</dbReference>
<dbReference type="PANTHER" id="PTHR38459">
    <property type="entry name" value="PROPHAGE BACTOPRENOL-LINKED GLUCOSE TRANSLOCASE HOMOLOG"/>
    <property type="match status" value="1"/>
</dbReference>
<feature type="transmembrane region" description="Helical" evidence="6">
    <location>
        <begin position="21"/>
        <end position="39"/>
    </location>
</feature>
<proteinExistence type="inferred from homology"/>
<feature type="transmembrane region" description="Helical" evidence="6">
    <location>
        <begin position="45"/>
        <end position="66"/>
    </location>
</feature>
<dbReference type="Proteomes" id="UP000194003">
    <property type="component" value="Unassembled WGS sequence"/>
</dbReference>
<sequence>MQDWRSQLERHARKIRYLIGGAYNTLFGMGCYAALILAFGEDHYLPLAVVNHLLAVTNAYVVHRIFVFKSTGHWVSEYWRFHVVYAAAFANSLWMLWVLVNFAELHPIAAQGIVIAITVAASYLGHKHFSFRVGKEEQPKQGDPAS</sequence>
<feature type="domain" description="GtrA/DPMS transmembrane" evidence="7">
    <location>
        <begin position="16"/>
        <end position="131"/>
    </location>
</feature>
<evidence type="ECO:0000256" key="2">
    <source>
        <dbReference type="ARBA" id="ARBA00009399"/>
    </source>
</evidence>
<dbReference type="EMBL" id="LVJN01000020">
    <property type="protein sequence ID" value="OSM02253.1"/>
    <property type="molecule type" value="Genomic_DNA"/>
</dbReference>
<keyword evidence="3 6" id="KW-0812">Transmembrane</keyword>
<protein>
    <submittedName>
        <fullName evidence="8">Putative GtrA-like protein</fullName>
    </submittedName>
</protein>
<dbReference type="STRING" id="1434232.MAIT1_02363"/>
<feature type="transmembrane region" description="Helical" evidence="6">
    <location>
        <begin position="105"/>
        <end position="125"/>
    </location>
</feature>
<keyword evidence="5 6" id="KW-0472">Membrane</keyword>
<reference evidence="8 9" key="1">
    <citation type="journal article" date="2016" name="BMC Genomics">
        <title>Combined genomic and structural analyses of a cultured magnetotactic bacterium reveals its niche adaptation to a dynamic environment.</title>
        <authorList>
            <person name="Araujo A.C."/>
            <person name="Morillo V."/>
            <person name="Cypriano J."/>
            <person name="Teixeira L.C."/>
            <person name="Leao P."/>
            <person name="Lyra S."/>
            <person name="Almeida L.G."/>
            <person name="Bazylinski D.A."/>
            <person name="Vasconcellos A.T."/>
            <person name="Abreu F."/>
            <person name="Lins U."/>
        </authorList>
    </citation>
    <scope>NUCLEOTIDE SEQUENCE [LARGE SCALE GENOMIC DNA]</scope>
    <source>
        <strain evidence="8 9">IT-1</strain>
    </source>
</reference>
<gene>
    <name evidence="8" type="ORF">MAIT1_02363</name>
</gene>
<dbReference type="AlphaFoldDB" id="A0A1Y2K2L8"/>
<dbReference type="PROSITE" id="PS51257">
    <property type="entry name" value="PROKAR_LIPOPROTEIN"/>
    <property type="match status" value="1"/>
</dbReference>
<keyword evidence="4 6" id="KW-1133">Transmembrane helix</keyword>
<evidence type="ECO:0000256" key="4">
    <source>
        <dbReference type="ARBA" id="ARBA00022989"/>
    </source>
</evidence>
<evidence type="ECO:0000256" key="3">
    <source>
        <dbReference type="ARBA" id="ARBA00022692"/>
    </source>
</evidence>
<comment type="subcellular location">
    <subcellularLocation>
        <location evidence="1">Membrane</location>
        <topology evidence="1">Multi-pass membrane protein</topology>
    </subcellularLocation>
</comment>
<evidence type="ECO:0000256" key="1">
    <source>
        <dbReference type="ARBA" id="ARBA00004141"/>
    </source>
</evidence>
<keyword evidence="9" id="KW-1185">Reference proteome</keyword>
<dbReference type="OrthoDB" id="9798374at2"/>
<dbReference type="RefSeq" id="WP_085444736.1">
    <property type="nucleotide sequence ID" value="NZ_LVJN01000020.1"/>
</dbReference>
<organism evidence="8 9">
    <name type="scientific">Magnetofaba australis IT-1</name>
    <dbReference type="NCBI Taxonomy" id="1434232"/>
    <lineage>
        <taxon>Bacteria</taxon>
        <taxon>Pseudomonadati</taxon>
        <taxon>Pseudomonadota</taxon>
        <taxon>Magnetococcia</taxon>
        <taxon>Magnetococcales</taxon>
        <taxon>Magnetococcaceae</taxon>
        <taxon>Magnetofaba</taxon>
    </lineage>
</organism>
<comment type="caution">
    <text evidence="8">The sequence shown here is derived from an EMBL/GenBank/DDBJ whole genome shotgun (WGS) entry which is preliminary data.</text>
</comment>
<evidence type="ECO:0000259" key="7">
    <source>
        <dbReference type="Pfam" id="PF04138"/>
    </source>
</evidence>
<accession>A0A1Y2K2L8</accession>
<comment type="similarity">
    <text evidence="2">Belongs to the GtrA family.</text>
</comment>
<feature type="transmembrane region" description="Helical" evidence="6">
    <location>
        <begin position="78"/>
        <end position="99"/>
    </location>
</feature>
<evidence type="ECO:0000256" key="6">
    <source>
        <dbReference type="SAM" id="Phobius"/>
    </source>
</evidence>
<dbReference type="InterPro" id="IPR007267">
    <property type="entry name" value="GtrA_DPMS_TM"/>
</dbReference>
<name>A0A1Y2K2L8_9PROT</name>
<evidence type="ECO:0000256" key="5">
    <source>
        <dbReference type="ARBA" id="ARBA00023136"/>
    </source>
</evidence>
<dbReference type="InterPro" id="IPR051401">
    <property type="entry name" value="GtrA_CellWall_Glycosyl"/>
</dbReference>
<dbReference type="PANTHER" id="PTHR38459:SF1">
    <property type="entry name" value="PROPHAGE BACTOPRENOL-LINKED GLUCOSE TRANSLOCASE HOMOLOG"/>
    <property type="match status" value="1"/>
</dbReference>
<evidence type="ECO:0000313" key="9">
    <source>
        <dbReference type="Proteomes" id="UP000194003"/>
    </source>
</evidence>
<evidence type="ECO:0000313" key="8">
    <source>
        <dbReference type="EMBL" id="OSM02253.1"/>
    </source>
</evidence>
<dbReference type="Pfam" id="PF04138">
    <property type="entry name" value="GtrA_DPMS_TM"/>
    <property type="match status" value="1"/>
</dbReference>
<dbReference type="GO" id="GO:0005886">
    <property type="term" value="C:plasma membrane"/>
    <property type="evidence" value="ECO:0007669"/>
    <property type="project" value="TreeGrafter"/>
</dbReference>